<gene>
    <name evidence="3" type="ORF">ACFO60_36225</name>
</gene>
<organism evidence="3 4">
    <name type="scientific">Sphaerisporangium dianthi</name>
    <dbReference type="NCBI Taxonomy" id="1436120"/>
    <lineage>
        <taxon>Bacteria</taxon>
        <taxon>Bacillati</taxon>
        <taxon>Actinomycetota</taxon>
        <taxon>Actinomycetes</taxon>
        <taxon>Streptosporangiales</taxon>
        <taxon>Streptosporangiaceae</taxon>
        <taxon>Sphaerisporangium</taxon>
    </lineage>
</organism>
<dbReference type="RefSeq" id="WP_380850332.1">
    <property type="nucleotide sequence ID" value="NZ_JBHSFP010000041.1"/>
</dbReference>
<evidence type="ECO:0000313" key="4">
    <source>
        <dbReference type="Proteomes" id="UP001596004"/>
    </source>
</evidence>
<reference evidence="4" key="1">
    <citation type="journal article" date="2019" name="Int. J. Syst. Evol. Microbiol.">
        <title>The Global Catalogue of Microorganisms (GCM) 10K type strain sequencing project: providing services to taxonomists for standard genome sequencing and annotation.</title>
        <authorList>
            <consortium name="The Broad Institute Genomics Platform"/>
            <consortium name="The Broad Institute Genome Sequencing Center for Infectious Disease"/>
            <person name="Wu L."/>
            <person name="Ma J."/>
        </authorList>
    </citation>
    <scope>NUCLEOTIDE SEQUENCE [LARGE SCALE GENOMIC DNA]</scope>
    <source>
        <strain evidence="4">CGMCC 4.7132</strain>
    </source>
</reference>
<dbReference type="Gene3D" id="3.40.630.30">
    <property type="match status" value="1"/>
</dbReference>
<dbReference type="InterPro" id="IPR000182">
    <property type="entry name" value="GNAT_dom"/>
</dbReference>
<evidence type="ECO:0000313" key="3">
    <source>
        <dbReference type="EMBL" id="MFC4536243.1"/>
    </source>
</evidence>
<keyword evidence="3" id="KW-0012">Acyltransferase</keyword>
<feature type="compositionally biased region" description="Basic and acidic residues" evidence="1">
    <location>
        <begin position="138"/>
        <end position="147"/>
    </location>
</feature>
<dbReference type="InterPro" id="IPR016181">
    <property type="entry name" value="Acyl_CoA_acyltransferase"/>
</dbReference>
<dbReference type="EC" id="2.3.-.-" evidence="3"/>
<comment type="caution">
    <text evidence="3">The sequence shown here is derived from an EMBL/GenBank/DDBJ whole genome shotgun (WGS) entry which is preliminary data.</text>
</comment>
<name>A0ABV9CV15_9ACTN</name>
<keyword evidence="3" id="KW-0808">Transferase</keyword>
<feature type="region of interest" description="Disordered" evidence="1">
    <location>
        <begin position="135"/>
        <end position="168"/>
    </location>
</feature>
<sequence length="294" mass="31066">MAESVVRVAADADMPGVRAVAAHYELLDDWTGMPDFLDAERAFGALVAGEIDGRVAGFGGVLRRGQVVHLGDLFVLPEHQSSGIGRKILDLVLPPGTQRVTFASDDPRALALYIRQGMRPVCPLLYLTCSPAASTRRRTADREKDPQDGPPARGPVEGPRPEAGEPSGVREAAMLDARLSGGDRTTSLRWYAGLPGVTLHVTGAGYAFVRVTGGEDLEVGPVGGETPQDCADALFAAVAAHPGVDEVQVAVPGVHPLLPRLVAGGWAIDDMDTFMTTDPGVVRLDRYLPHPDLG</sequence>
<evidence type="ECO:0000259" key="2">
    <source>
        <dbReference type="PROSITE" id="PS51186"/>
    </source>
</evidence>
<dbReference type="GO" id="GO:0016746">
    <property type="term" value="F:acyltransferase activity"/>
    <property type="evidence" value="ECO:0007669"/>
    <property type="project" value="UniProtKB-KW"/>
</dbReference>
<dbReference type="Pfam" id="PF00583">
    <property type="entry name" value="Acetyltransf_1"/>
    <property type="match status" value="1"/>
</dbReference>
<dbReference type="Proteomes" id="UP001596004">
    <property type="component" value="Unassembled WGS sequence"/>
</dbReference>
<evidence type="ECO:0000256" key="1">
    <source>
        <dbReference type="SAM" id="MobiDB-lite"/>
    </source>
</evidence>
<dbReference type="SUPFAM" id="SSF55729">
    <property type="entry name" value="Acyl-CoA N-acyltransferases (Nat)"/>
    <property type="match status" value="1"/>
</dbReference>
<protein>
    <submittedName>
        <fullName evidence="3">GNAT family N-acetyltransferase</fullName>
        <ecNumber evidence="3">2.3.-.-</ecNumber>
    </submittedName>
</protein>
<keyword evidence="4" id="KW-1185">Reference proteome</keyword>
<dbReference type="PROSITE" id="PS51186">
    <property type="entry name" value="GNAT"/>
    <property type="match status" value="1"/>
</dbReference>
<dbReference type="CDD" id="cd04301">
    <property type="entry name" value="NAT_SF"/>
    <property type="match status" value="1"/>
</dbReference>
<dbReference type="EMBL" id="JBHSFP010000041">
    <property type="protein sequence ID" value="MFC4536243.1"/>
    <property type="molecule type" value="Genomic_DNA"/>
</dbReference>
<proteinExistence type="predicted"/>
<feature type="domain" description="N-acetyltransferase" evidence="2">
    <location>
        <begin position="4"/>
        <end position="141"/>
    </location>
</feature>
<accession>A0ABV9CV15</accession>